<comment type="caution">
    <text evidence="1">The sequence shown here is derived from an EMBL/GenBank/DDBJ whole genome shotgun (WGS) entry which is preliminary data.</text>
</comment>
<protein>
    <submittedName>
        <fullName evidence="1">Uncharacterized protein</fullName>
    </submittedName>
</protein>
<gene>
    <name evidence="1" type="ORF">C0Z20_25610</name>
</gene>
<evidence type="ECO:0000313" key="2">
    <source>
        <dbReference type="Proteomes" id="UP000235777"/>
    </source>
</evidence>
<dbReference type="RefSeq" id="WP_026229687.1">
    <property type="nucleotide sequence ID" value="NZ_KB890173.1"/>
</dbReference>
<organism evidence="1 2">
    <name type="scientific">Trinickia symbiotica</name>
    <dbReference type="NCBI Taxonomy" id="863227"/>
    <lineage>
        <taxon>Bacteria</taxon>
        <taxon>Pseudomonadati</taxon>
        <taxon>Pseudomonadota</taxon>
        <taxon>Betaproteobacteria</taxon>
        <taxon>Burkholderiales</taxon>
        <taxon>Burkholderiaceae</taxon>
        <taxon>Trinickia</taxon>
    </lineage>
</organism>
<dbReference type="Proteomes" id="UP000235777">
    <property type="component" value="Unassembled WGS sequence"/>
</dbReference>
<evidence type="ECO:0000313" key="1">
    <source>
        <dbReference type="EMBL" id="PMS32814.1"/>
    </source>
</evidence>
<dbReference type="OrthoDB" id="8926609at2"/>
<keyword evidence="2" id="KW-1185">Reference proteome</keyword>
<reference evidence="1 2" key="1">
    <citation type="submission" date="2018-01" db="EMBL/GenBank/DDBJ databases">
        <title>Whole genome analyses suggest that Burkholderia sensu lato contains two further novel genera in the rhizoxinica-symbiotica group Mycetohabitans gen. nov., and Trinickia gen. nov.: implications for the evolution of diazotrophy and nodulation in the Burkholderiaceae.</title>
        <authorList>
            <person name="Estrada-de los Santos P."/>
            <person name="Palmer M."/>
            <person name="Chavez-Ramirez B."/>
            <person name="Beukes C."/>
            <person name="Steenkamp E.T."/>
            <person name="Hirsch A.M."/>
            <person name="Manyaka P."/>
            <person name="Maluk M."/>
            <person name="Lafos M."/>
            <person name="Crook M."/>
            <person name="Gross E."/>
            <person name="Simon M.F."/>
            <person name="Bueno dos Reis Junior F."/>
            <person name="Poole P.S."/>
            <person name="Venter S.N."/>
            <person name="James E.K."/>
        </authorList>
    </citation>
    <scope>NUCLEOTIDE SEQUENCE [LARGE SCALE GENOMIC DNA]</scope>
    <source>
        <strain evidence="1 2">JPY 581</strain>
    </source>
</reference>
<name>A0A2N7WTV6_9BURK</name>
<proteinExistence type="predicted"/>
<dbReference type="EMBL" id="PNYC01000020">
    <property type="protein sequence ID" value="PMS32814.1"/>
    <property type="molecule type" value="Genomic_DNA"/>
</dbReference>
<accession>A0A2N7WTV6</accession>
<dbReference type="AlphaFoldDB" id="A0A2N7WTV6"/>
<sequence length="84" mass="9514">MNTQHASLRELVDKWLAPSLASPGRVTHFSRTPDRLHRYVRIEAAHATGTLAIFFFRHDDGSWCVFPPAVTRPAMSTRLERLAA</sequence>